<evidence type="ECO:0000259" key="4">
    <source>
        <dbReference type="SMART" id="SM00910"/>
    </source>
</evidence>
<gene>
    <name evidence="5" type="ORF">SAMN04488059_1178</name>
</gene>
<evidence type="ECO:0000256" key="2">
    <source>
        <dbReference type="ARBA" id="ARBA00022801"/>
    </source>
</evidence>
<accession>A0A1I1NQE9</accession>
<organism evidence="5 6">
    <name type="scientific">Devosia psychrophila</name>
    <dbReference type="NCBI Taxonomy" id="728005"/>
    <lineage>
        <taxon>Bacteria</taxon>
        <taxon>Pseudomonadati</taxon>
        <taxon>Pseudomonadota</taxon>
        <taxon>Alphaproteobacteria</taxon>
        <taxon>Hyphomicrobiales</taxon>
        <taxon>Devosiaceae</taxon>
        <taxon>Devosia</taxon>
    </lineage>
</organism>
<dbReference type="GO" id="GO:0003676">
    <property type="term" value="F:nucleic acid binding"/>
    <property type="evidence" value="ECO:0007669"/>
    <property type="project" value="InterPro"/>
</dbReference>
<dbReference type="AlphaFoldDB" id="A0A1I1NQE9"/>
<keyword evidence="2" id="KW-0378">Hydrolase</keyword>
<reference evidence="5 6" key="1">
    <citation type="submission" date="2016-10" db="EMBL/GenBank/DDBJ databases">
        <authorList>
            <person name="de Groot N.N."/>
        </authorList>
    </citation>
    <scope>NUCLEOTIDE SEQUENCE [LARGE SCALE GENOMIC DNA]</scope>
    <source>
        <strain evidence="5 6">CGMCC 1.10210</strain>
    </source>
</reference>
<evidence type="ECO:0000313" key="5">
    <source>
        <dbReference type="EMBL" id="SFC99891.1"/>
    </source>
</evidence>
<dbReference type="Gene3D" id="3.30.70.2330">
    <property type="match status" value="1"/>
</dbReference>
<evidence type="ECO:0000256" key="1">
    <source>
        <dbReference type="ARBA" id="ARBA00022723"/>
    </source>
</evidence>
<dbReference type="Pfam" id="PF08797">
    <property type="entry name" value="HIRAN"/>
    <property type="match status" value="1"/>
</dbReference>
<dbReference type="GO" id="GO:0008270">
    <property type="term" value="F:zinc ion binding"/>
    <property type="evidence" value="ECO:0007669"/>
    <property type="project" value="InterPro"/>
</dbReference>
<keyword evidence="3" id="KW-0472">Membrane</keyword>
<protein>
    <submittedName>
        <fullName evidence="5">HIRAN domain-containing protein</fullName>
    </submittedName>
</protein>
<dbReference type="OrthoDB" id="8452595at2"/>
<name>A0A1I1NQE9_9HYPH</name>
<feature type="transmembrane region" description="Helical" evidence="3">
    <location>
        <begin position="6"/>
        <end position="23"/>
    </location>
</feature>
<dbReference type="Proteomes" id="UP000182258">
    <property type="component" value="Unassembled WGS sequence"/>
</dbReference>
<sequence>MGTVIGWLGLAALAGIVIWKWLGHFRSANEDSMSSERVSVPHIEGDGSFGFDIVGESNYQEALDRIAGGKTKKGHEVEFLATLIREPNNSHDRNAIAVLIEGRKVGYVARREAKAMAEMIDRRGYSQFTADAMIVGGWTDSKGEGHYGVKLDLNE</sequence>
<dbReference type="SMART" id="SM00910">
    <property type="entry name" value="HIRAN"/>
    <property type="match status" value="1"/>
</dbReference>
<keyword evidence="3" id="KW-1133">Transmembrane helix</keyword>
<keyword evidence="1" id="KW-0479">Metal-binding</keyword>
<feature type="domain" description="HIRAN" evidence="4">
    <location>
        <begin position="46"/>
        <end position="155"/>
    </location>
</feature>
<dbReference type="GO" id="GO:0016818">
    <property type="term" value="F:hydrolase activity, acting on acid anhydrides, in phosphorus-containing anhydrides"/>
    <property type="evidence" value="ECO:0007669"/>
    <property type="project" value="InterPro"/>
</dbReference>
<evidence type="ECO:0000256" key="3">
    <source>
        <dbReference type="SAM" id="Phobius"/>
    </source>
</evidence>
<dbReference type="InterPro" id="IPR014905">
    <property type="entry name" value="HIRAN"/>
</dbReference>
<evidence type="ECO:0000313" key="6">
    <source>
        <dbReference type="Proteomes" id="UP000182258"/>
    </source>
</evidence>
<dbReference type="EMBL" id="FOMB01000017">
    <property type="protein sequence ID" value="SFC99891.1"/>
    <property type="molecule type" value="Genomic_DNA"/>
</dbReference>
<proteinExistence type="predicted"/>
<keyword evidence="3" id="KW-0812">Transmembrane</keyword>
<dbReference type="RefSeq" id="WP_082101939.1">
    <property type="nucleotide sequence ID" value="NZ_FOMB01000017.1"/>
</dbReference>
<dbReference type="STRING" id="728005.SAMN04488059_1178"/>